<keyword evidence="4 6" id="KW-0949">S-adenosyl-L-methionine</keyword>
<protein>
    <recommendedName>
        <fullName evidence="6">Putative tRNA (cytidine(34)-2'-O)-methyltransferase</fullName>
        <ecNumber evidence="6">2.1.1.207</ecNumber>
    </recommendedName>
    <alternativeName>
        <fullName evidence="6">tRNA (cytidine/uridine-2'-O-)-methyltransferase</fullName>
    </alternativeName>
</protein>
<dbReference type="Proteomes" id="UP000642829">
    <property type="component" value="Unassembled WGS sequence"/>
</dbReference>
<reference evidence="9" key="1">
    <citation type="journal article" date="2014" name="Int. J. Syst. Evol. Microbiol.">
        <title>Complete genome sequence of Corynebacterium casei LMG S-19264T (=DSM 44701T), isolated from a smear-ripened cheese.</title>
        <authorList>
            <consortium name="US DOE Joint Genome Institute (JGI-PGF)"/>
            <person name="Walter F."/>
            <person name="Albersmeier A."/>
            <person name="Kalinowski J."/>
            <person name="Ruckert C."/>
        </authorList>
    </citation>
    <scope>NUCLEOTIDE SEQUENCE</scope>
    <source>
        <strain evidence="9">KCTC 12870</strain>
    </source>
</reference>
<evidence type="ECO:0000256" key="3">
    <source>
        <dbReference type="ARBA" id="ARBA00022679"/>
    </source>
</evidence>
<accession>A0A8J3DK49</accession>
<dbReference type="GO" id="GO:0002130">
    <property type="term" value="P:wobble position ribose methylation"/>
    <property type="evidence" value="ECO:0007669"/>
    <property type="project" value="TreeGrafter"/>
</dbReference>
<comment type="function">
    <text evidence="6">Could methylate the ribose at the nucleotide 34 wobble position in tRNA.</text>
</comment>
<organism evidence="9 10">
    <name type="scientific">Cerasicoccus arenae</name>
    <dbReference type="NCBI Taxonomy" id="424488"/>
    <lineage>
        <taxon>Bacteria</taxon>
        <taxon>Pseudomonadati</taxon>
        <taxon>Verrucomicrobiota</taxon>
        <taxon>Opitutia</taxon>
        <taxon>Puniceicoccales</taxon>
        <taxon>Cerasicoccaceae</taxon>
        <taxon>Cerasicoccus</taxon>
    </lineage>
</organism>
<name>A0A8J3DK49_9BACT</name>
<evidence type="ECO:0000313" key="9">
    <source>
        <dbReference type="EMBL" id="GHC10379.1"/>
    </source>
</evidence>
<gene>
    <name evidence="9" type="ORF">GCM10007047_29650</name>
</gene>
<dbReference type="InterPro" id="IPR001537">
    <property type="entry name" value="SpoU_MeTrfase"/>
</dbReference>
<feature type="binding site" evidence="6 7">
    <location>
        <position position="100"/>
    </location>
    <ligand>
        <name>S-adenosyl-L-methionine</name>
        <dbReference type="ChEBI" id="CHEBI:59789"/>
    </ligand>
</feature>
<dbReference type="HAMAP" id="MF_01885">
    <property type="entry name" value="tRNA_methyltr_TrmL"/>
    <property type="match status" value="1"/>
</dbReference>
<dbReference type="Pfam" id="PF00588">
    <property type="entry name" value="SpoU_methylase"/>
    <property type="match status" value="1"/>
</dbReference>
<dbReference type="InterPro" id="IPR016914">
    <property type="entry name" value="TrmL"/>
</dbReference>
<dbReference type="GO" id="GO:0008757">
    <property type="term" value="F:S-adenosylmethionine-dependent methyltransferase activity"/>
    <property type="evidence" value="ECO:0007669"/>
    <property type="project" value="UniProtKB-UniRule"/>
</dbReference>
<dbReference type="EC" id="2.1.1.207" evidence="6"/>
<keyword evidence="10" id="KW-1185">Reference proteome</keyword>
<comment type="similarity">
    <text evidence="6">Belongs to the class IV-like SAM-binding methyltransferase superfamily. RNA methyltransferase TrmH family. TrmL subfamily.</text>
</comment>
<evidence type="ECO:0000259" key="8">
    <source>
        <dbReference type="Pfam" id="PF00588"/>
    </source>
</evidence>
<sequence>MLHVVLHQPEIPQNTGNIGRMCAITQSRLHLIHPLGFVISDRQLKRSGMDYWRELDVEHHADWNAYQTSAAPSRCWLLTTKAERTIWDVEFAAEDALVFGNEGHGAPESLHQELEATRIMIPQFATDLRSLNLSTAAGIVVYEALRQIRSRNEPG</sequence>
<feature type="binding site" evidence="6 7">
    <location>
        <position position="130"/>
    </location>
    <ligand>
        <name>S-adenosyl-L-methionine</name>
        <dbReference type="ChEBI" id="CHEBI:59789"/>
    </ligand>
</feature>
<evidence type="ECO:0000256" key="5">
    <source>
        <dbReference type="ARBA" id="ARBA00022694"/>
    </source>
</evidence>
<dbReference type="CDD" id="cd18094">
    <property type="entry name" value="SpoU-like_TrmL"/>
    <property type="match status" value="1"/>
</dbReference>
<evidence type="ECO:0000256" key="6">
    <source>
        <dbReference type="HAMAP-Rule" id="MF_01885"/>
    </source>
</evidence>
<keyword evidence="3 6" id="KW-0808">Transferase</keyword>
<evidence type="ECO:0000256" key="2">
    <source>
        <dbReference type="ARBA" id="ARBA00022603"/>
    </source>
</evidence>
<comment type="subcellular location">
    <subcellularLocation>
        <location evidence="6">Cytoplasm</location>
    </subcellularLocation>
</comment>
<comment type="caution">
    <text evidence="9">The sequence shown here is derived from an EMBL/GenBank/DDBJ whole genome shotgun (WGS) entry which is preliminary data.</text>
</comment>
<dbReference type="PANTHER" id="PTHR42971">
    <property type="entry name" value="TRNA (CYTIDINE(34)-2'-O)-METHYLTRANSFERASE"/>
    <property type="match status" value="1"/>
</dbReference>
<keyword evidence="1 6" id="KW-0963">Cytoplasm</keyword>
<keyword evidence="2 6" id="KW-0489">Methyltransferase</keyword>
<dbReference type="PANTHER" id="PTHR42971:SF1">
    <property type="entry name" value="TRNA (CYTIDINE(34)-2'-O)-METHYLTRANSFERASE"/>
    <property type="match status" value="1"/>
</dbReference>
<dbReference type="Gene3D" id="3.40.1280.10">
    <property type="match status" value="1"/>
</dbReference>
<comment type="catalytic activity">
    <reaction evidence="6">
        <text>5-carboxymethylaminomethyluridine(34) in tRNA(Leu) + S-adenosyl-L-methionine = 5-carboxymethylaminomethyl-2'-O-methyluridine(34) in tRNA(Leu) + S-adenosyl-L-homocysteine + H(+)</text>
        <dbReference type="Rhea" id="RHEA:43088"/>
        <dbReference type="Rhea" id="RHEA-COMP:10333"/>
        <dbReference type="Rhea" id="RHEA-COMP:10334"/>
        <dbReference type="ChEBI" id="CHEBI:15378"/>
        <dbReference type="ChEBI" id="CHEBI:57856"/>
        <dbReference type="ChEBI" id="CHEBI:59789"/>
        <dbReference type="ChEBI" id="CHEBI:74508"/>
        <dbReference type="ChEBI" id="CHEBI:74511"/>
        <dbReference type="EC" id="2.1.1.207"/>
    </reaction>
</comment>
<feature type="binding site" evidence="6 7">
    <location>
        <position position="121"/>
    </location>
    <ligand>
        <name>S-adenosyl-L-methionine</name>
        <dbReference type="ChEBI" id="CHEBI:59789"/>
    </ligand>
</feature>
<dbReference type="RefSeq" id="WP_189516639.1">
    <property type="nucleotide sequence ID" value="NZ_BMXG01000023.1"/>
</dbReference>
<reference evidence="9" key="2">
    <citation type="submission" date="2020-09" db="EMBL/GenBank/DDBJ databases">
        <authorList>
            <person name="Sun Q."/>
            <person name="Kim S."/>
        </authorList>
    </citation>
    <scope>NUCLEOTIDE SEQUENCE</scope>
    <source>
        <strain evidence="9">KCTC 12870</strain>
    </source>
</reference>
<dbReference type="AlphaFoldDB" id="A0A8J3DK49"/>
<dbReference type="SUPFAM" id="SSF75217">
    <property type="entry name" value="alpha/beta knot"/>
    <property type="match status" value="1"/>
</dbReference>
<dbReference type="PIRSF" id="PIRSF029256">
    <property type="entry name" value="SpoU_TrmH_prd"/>
    <property type="match status" value="1"/>
</dbReference>
<proteinExistence type="inferred from homology"/>
<dbReference type="InterPro" id="IPR029028">
    <property type="entry name" value="Alpha/beta_knot_MTases"/>
</dbReference>
<dbReference type="GO" id="GO:0005737">
    <property type="term" value="C:cytoplasm"/>
    <property type="evidence" value="ECO:0007669"/>
    <property type="project" value="UniProtKB-SubCell"/>
</dbReference>
<evidence type="ECO:0000256" key="7">
    <source>
        <dbReference type="PIRSR" id="PIRSR029256-1"/>
    </source>
</evidence>
<evidence type="ECO:0000256" key="4">
    <source>
        <dbReference type="ARBA" id="ARBA00022691"/>
    </source>
</evidence>
<comment type="catalytic activity">
    <reaction evidence="6">
        <text>cytidine(34) in tRNA + S-adenosyl-L-methionine = 2'-O-methylcytidine(34) in tRNA + S-adenosyl-L-homocysteine + H(+)</text>
        <dbReference type="Rhea" id="RHEA:43084"/>
        <dbReference type="Rhea" id="RHEA-COMP:10331"/>
        <dbReference type="Rhea" id="RHEA-COMP:10332"/>
        <dbReference type="ChEBI" id="CHEBI:15378"/>
        <dbReference type="ChEBI" id="CHEBI:57856"/>
        <dbReference type="ChEBI" id="CHEBI:59789"/>
        <dbReference type="ChEBI" id="CHEBI:74495"/>
        <dbReference type="ChEBI" id="CHEBI:82748"/>
        <dbReference type="EC" id="2.1.1.207"/>
    </reaction>
</comment>
<dbReference type="GO" id="GO:0008175">
    <property type="term" value="F:tRNA methyltransferase activity"/>
    <property type="evidence" value="ECO:0007669"/>
    <property type="project" value="UniProtKB-UniRule"/>
</dbReference>
<keyword evidence="5 6" id="KW-0819">tRNA processing</keyword>
<dbReference type="InterPro" id="IPR029026">
    <property type="entry name" value="tRNA_m1G_MTases_N"/>
</dbReference>
<feature type="domain" description="tRNA/rRNA methyltransferase SpoU type" evidence="8">
    <location>
        <begin position="2"/>
        <end position="142"/>
    </location>
</feature>
<dbReference type="EMBL" id="BMXG01000023">
    <property type="protein sequence ID" value="GHC10379.1"/>
    <property type="molecule type" value="Genomic_DNA"/>
</dbReference>
<evidence type="ECO:0000256" key="1">
    <source>
        <dbReference type="ARBA" id="ARBA00022490"/>
    </source>
</evidence>
<dbReference type="GO" id="GO:0003723">
    <property type="term" value="F:RNA binding"/>
    <property type="evidence" value="ECO:0007669"/>
    <property type="project" value="InterPro"/>
</dbReference>
<feature type="binding site" evidence="6 7">
    <location>
        <position position="78"/>
    </location>
    <ligand>
        <name>S-adenosyl-L-methionine</name>
        <dbReference type="ChEBI" id="CHEBI:59789"/>
    </ligand>
</feature>
<evidence type="ECO:0000313" key="10">
    <source>
        <dbReference type="Proteomes" id="UP000642829"/>
    </source>
</evidence>